<accession>A0A249DZA5</accession>
<reference evidence="2" key="1">
    <citation type="submission" date="2016-06" db="EMBL/GenBank/DDBJ databases">
        <authorList>
            <person name="Chen W."/>
            <person name="Hasegawa D.K."/>
        </authorList>
    </citation>
    <scope>NUCLEOTIDE SEQUENCE [LARGE SCALE GENOMIC DNA]</scope>
    <source>
        <strain evidence="2">MEAM1</strain>
    </source>
</reference>
<organism evidence="1 2">
    <name type="scientific">Candidatus Hamiltonella defensa</name>
    <name type="common">Bemisia tabaci</name>
    <dbReference type="NCBI Taxonomy" id="672795"/>
    <lineage>
        <taxon>Bacteria</taxon>
        <taxon>Pseudomonadati</taxon>
        <taxon>Pseudomonadota</taxon>
        <taxon>Gammaproteobacteria</taxon>
        <taxon>Enterobacterales</taxon>
        <taxon>Enterobacteriaceae</taxon>
        <taxon>aphid secondary symbionts</taxon>
        <taxon>Candidatus Williamhamiltonella</taxon>
    </lineage>
</organism>
<name>A0A249DZA5_9ENTR</name>
<dbReference type="RefSeq" id="WP_016857146.1">
    <property type="nucleotide sequence ID" value="NZ_CP016303.1"/>
</dbReference>
<sequence>MLETCTKASGLIPLTGILFTHTRPYLKYGHKKTAELTGAVAVRNVFLAPKLTIAHDFFFRQWLLLGYTDPKGG</sequence>
<evidence type="ECO:0000313" key="2">
    <source>
        <dbReference type="Proteomes" id="UP000216438"/>
    </source>
</evidence>
<dbReference type="OrthoDB" id="9890374at2"/>
<proteinExistence type="predicted"/>
<protein>
    <submittedName>
        <fullName evidence="1">Uncharacterized protein</fullName>
    </submittedName>
</protein>
<dbReference type="EMBL" id="CP016303">
    <property type="protein sequence ID" value="ASX26112.1"/>
    <property type="molecule type" value="Genomic_DNA"/>
</dbReference>
<dbReference type="AlphaFoldDB" id="A0A249DZA5"/>
<reference evidence="1 2" key="2">
    <citation type="submission" date="2017-09" db="EMBL/GenBank/DDBJ databases">
        <title>The genome of whitefly Bemisia tabaci, a global crop pest, provides novel insights into virus transmission, host adaptation and insecticide resistance.</title>
        <authorList>
            <person name="Kaur N."/>
            <person name="Kliot A."/>
            <person name="Pinheiro P.V."/>
            <person name="Luan J."/>
            <person name="Zheng Y."/>
            <person name="Liu W."/>
            <person name="Sun H."/>
            <person name="Yang X."/>
            <person name="Xu Y."/>
            <person name="Luo Y."/>
            <person name="Kruse A."/>
            <person name="Fisher T.W."/>
            <person name="Nelson D.R."/>
            <person name="Elimelech M."/>
            <person name="MacCoss M."/>
            <person name="Johnson R."/>
            <person name="Cohen E."/>
            <person name="Hunter W.B."/>
            <person name="Brown J.K."/>
            <person name="Jander G."/>
            <person name="Cilia M."/>
            <person name="Douglas A.E."/>
            <person name="Ghanim M."/>
            <person name="Simmons A.M."/>
            <person name="Wintermantel W.M."/>
            <person name="Ling K.-S."/>
            <person name="Fei Z."/>
        </authorList>
    </citation>
    <scope>NUCLEOTIDE SEQUENCE [LARGE SCALE GENOMIC DNA]</scope>
    <source>
        <strain evidence="1 2">MEAM1</strain>
    </source>
</reference>
<gene>
    <name evidence="1" type="ORF">BA171_03105</name>
</gene>
<evidence type="ECO:0000313" key="1">
    <source>
        <dbReference type="EMBL" id="ASX26112.1"/>
    </source>
</evidence>
<dbReference type="Proteomes" id="UP000216438">
    <property type="component" value="Chromosome"/>
</dbReference>